<dbReference type="GO" id="GO:0006096">
    <property type="term" value="P:glycolytic process"/>
    <property type="evidence" value="ECO:0007669"/>
    <property type="project" value="UniProtKB-UniPathway"/>
</dbReference>
<evidence type="ECO:0000256" key="8">
    <source>
        <dbReference type="SAM" id="MobiDB-lite"/>
    </source>
</evidence>
<feature type="region of interest" description="Disordered" evidence="8">
    <location>
        <begin position="235"/>
        <end position="260"/>
    </location>
</feature>
<dbReference type="InterPro" id="IPR000941">
    <property type="entry name" value="Enolase"/>
</dbReference>
<protein>
    <recommendedName>
        <fullName evidence="4">Enolase</fullName>
        <ecNumber evidence="3">4.2.1.11</ecNumber>
    </recommendedName>
</protein>
<dbReference type="UniPathway" id="UPA00109">
    <property type="reaction ID" value="UER00187"/>
</dbReference>
<dbReference type="SMART" id="SM01192">
    <property type="entry name" value="Enolase_C"/>
    <property type="match status" value="1"/>
</dbReference>
<organism evidence="10 11">
    <name type="scientific">Streptomyces sviceus (strain ATCC 29083 / DSM 924 / JCM 4929 / NBRC 13980 / NCIMB 11184 / NRRL 5439 / UC 5370)</name>
    <dbReference type="NCBI Taxonomy" id="463191"/>
    <lineage>
        <taxon>Bacteria</taxon>
        <taxon>Bacillati</taxon>
        <taxon>Actinomycetota</taxon>
        <taxon>Actinomycetes</taxon>
        <taxon>Kitasatosporales</taxon>
        <taxon>Streptomycetaceae</taxon>
        <taxon>Streptomyces</taxon>
    </lineage>
</organism>
<keyword evidence="11" id="KW-1185">Reference proteome</keyword>
<feature type="domain" description="Enolase C-terminal TIM barrel" evidence="9">
    <location>
        <begin position="1"/>
        <end position="239"/>
    </location>
</feature>
<evidence type="ECO:0000256" key="4">
    <source>
        <dbReference type="ARBA" id="ARBA00017068"/>
    </source>
</evidence>
<name>D6XBS9_STRX2</name>
<evidence type="ECO:0000256" key="6">
    <source>
        <dbReference type="ARBA" id="ARBA00023152"/>
    </source>
</evidence>
<dbReference type="PRINTS" id="PR00148">
    <property type="entry name" value="ENOLASE"/>
</dbReference>
<proteinExistence type="inferred from homology"/>
<dbReference type="eggNOG" id="COG0148">
    <property type="taxonomic scope" value="Bacteria"/>
</dbReference>
<dbReference type="GO" id="GO:0004634">
    <property type="term" value="F:phosphopyruvate hydratase activity"/>
    <property type="evidence" value="ECO:0007669"/>
    <property type="project" value="UniProtKB-EC"/>
</dbReference>
<evidence type="ECO:0000256" key="7">
    <source>
        <dbReference type="ARBA" id="ARBA00023239"/>
    </source>
</evidence>
<dbReference type="HOGENOM" id="CLU_1069285_0_0_11"/>
<keyword evidence="5" id="KW-0964">Secreted</keyword>
<dbReference type="Proteomes" id="UP000002785">
    <property type="component" value="Chromosome"/>
</dbReference>
<evidence type="ECO:0000313" key="11">
    <source>
        <dbReference type="Proteomes" id="UP000002785"/>
    </source>
</evidence>
<dbReference type="PANTHER" id="PTHR11902">
    <property type="entry name" value="ENOLASE"/>
    <property type="match status" value="1"/>
</dbReference>
<evidence type="ECO:0000259" key="9">
    <source>
        <dbReference type="SMART" id="SM01192"/>
    </source>
</evidence>
<dbReference type="EMBL" id="CM000951">
    <property type="protein sequence ID" value="EFH28210.1"/>
    <property type="molecule type" value="Genomic_DNA"/>
</dbReference>
<dbReference type="PANTHER" id="PTHR11902:SF1">
    <property type="entry name" value="ENOLASE"/>
    <property type="match status" value="1"/>
</dbReference>
<comment type="similarity">
    <text evidence="2">Belongs to the enolase family.</text>
</comment>
<evidence type="ECO:0000256" key="1">
    <source>
        <dbReference type="ARBA" id="ARBA00005031"/>
    </source>
</evidence>
<keyword evidence="6" id="KW-0324">Glycolysis</keyword>
<dbReference type="InterPro" id="IPR020810">
    <property type="entry name" value="Enolase_C"/>
</dbReference>
<dbReference type="InterPro" id="IPR036849">
    <property type="entry name" value="Enolase-like_C_sf"/>
</dbReference>
<sequence length="260" mass="27094">MAIPLGETLTDDIRMAMQVHSALARTLDNPRLSASSGFMVTDRSTRDQLTTLASVIQACGLDGQVASGVDVAAEHLSIDGGYRFEGATHTSADFGELLLSIVDDHGLAYVEDPFDPADTTAWRTFTPRLGTAGASTVGDDLFASDAQRIQPGLAHAALLKPSQAGTVSATLDAASEAAFAGLRTVVSHRSGETEDTAICDLAIAVGADHIKIGGPRRGDRITKYNRFLRLLGVASTGRPPTPARPPKGEPACLVPVSSSS</sequence>
<accession>D6XBS9</accession>
<evidence type="ECO:0000256" key="3">
    <source>
        <dbReference type="ARBA" id="ARBA00012058"/>
    </source>
</evidence>
<evidence type="ECO:0000256" key="2">
    <source>
        <dbReference type="ARBA" id="ARBA00009604"/>
    </source>
</evidence>
<dbReference type="Pfam" id="PF00113">
    <property type="entry name" value="Enolase_C"/>
    <property type="match status" value="1"/>
</dbReference>
<keyword evidence="7" id="KW-0456">Lyase</keyword>
<evidence type="ECO:0000256" key="5">
    <source>
        <dbReference type="ARBA" id="ARBA00022525"/>
    </source>
</evidence>
<reference evidence="10" key="1">
    <citation type="submission" date="2009-10" db="EMBL/GenBank/DDBJ databases">
        <title>The genome sequence of Streptomyces sviceus strain ATCC 29083.</title>
        <authorList>
            <consortium name="The Broad Institute Genome Sequencing Platform"/>
            <consortium name="Broad Institute Microbial Sequencing Center"/>
            <person name="Fischbach M."/>
            <person name="Godfrey P."/>
            <person name="Ward D."/>
            <person name="Young S."/>
            <person name="Zeng Q."/>
            <person name="Koehrsen M."/>
            <person name="Alvarado L."/>
            <person name="Berlin A.M."/>
            <person name="Bochicchio J."/>
            <person name="Borenstein D."/>
            <person name="Chapman S.B."/>
            <person name="Chen Z."/>
            <person name="Engels R."/>
            <person name="Freedman E."/>
            <person name="Gellesch M."/>
            <person name="Goldberg J."/>
            <person name="Griggs A."/>
            <person name="Gujja S."/>
            <person name="Heilman E.R."/>
            <person name="Heiman D.I."/>
            <person name="Hepburn T.A."/>
            <person name="Howarth C."/>
            <person name="Jen D."/>
            <person name="Larson L."/>
            <person name="Lewis B."/>
            <person name="Mehta T."/>
            <person name="Park D."/>
            <person name="Pearson M."/>
            <person name="Richards J."/>
            <person name="Roberts A."/>
            <person name="Saif S."/>
            <person name="Shea T.D."/>
            <person name="Shenoy N."/>
            <person name="Sisk P."/>
            <person name="Stolte C."/>
            <person name="Sykes S.N."/>
            <person name="Thomson T."/>
            <person name="Walk T."/>
            <person name="White J."/>
            <person name="Yandava C."/>
            <person name="Straight P."/>
            <person name="Clardy J."/>
            <person name="Hung D."/>
            <person name="Kolter R."/>
            <person name="Mekalanos J."/>
            <person name="Walker S."/>
            <person name="Walsh C.T."/>
            <person name="Wieland-Brown L.C."/>
            <person name="Haas B."/>
            <person name="Nusbaum C."/>
            <person name="Birren B."/>
        </authorList>
    </citation>
    <scope>NUCLEOTIDE SEQUENCE [LARGE SCALE GENOMIC DNA]</scope>
    <source>
        <strain evidence="10">ATCC 29083</strain>
    </source>
</reference>
<dbReference type="AlphaFoldDB" id="D6XBS9"/>
<dbReference type="GO" id="GO:0000015">
    <property type="term" value="C:phosphopyruvate hydratase complex"/>
    <property type="evidence" value="ECO:0007669"/>
    <property type="project" value="InterPro"/>
</dbReference>
<dbReference type="GO" id="GO:0000287">
    <property type="term" value="F:magnesium ion binding"/>
    <property type="evidence" value="ECO:0007669"/>
    <property type="project" value="InterPro"/>
</dbReference>
<dbReference type="Gene3D" id="3.20.20.120">
    <property type="entry name" value="Enolase-like C-terminal domain"/>
    <property type="match status" value="1"/>
</dbReference>
<evidence type="ECO:0000313" key="10">
    <source>
        <dbReference type="EMBL" id="EFH28210.1"/>
    </source>
</evidence>
<dbReference type="SUPFAM" id="SSF51604">
    <property type="entry name" value="Enolase C-terminal domain-like"/>
    <property type="match status" value="1"/>
</dbReference>
<dbReference type="EC" id="4.2.1.11" evidence="3"/>
<comment type="pathway">
    <text evidence="1">Carbohydrate degradation; glycolysis; pyruvate from D-glyceraldehyde 3-phosphate: step 4/5.</text>
</comment>
<gene>
    <name evidence="10" type="ORF">SSEG_10415</name>
</gene>